<evidence type="ECO:0000313" key="15">
    <source>
        <dbReference type="Proteomes" id="UP000471490"/>
    </source>
</evidence>
<evidence type="ECO:0000313" key="11">
    <source>
        <dbReference type="EMBL" id="RYL77380.1"/>
    </source>
</evidence>
<reference evidence="12 13" key="2">
    <citation type="submission" date="2018-06" db="EMBL/GenBank/DDBJ databases">
        <authorList>
            <consortium name="Pathogen Informatics"/>
            <person name="Doyle S."/>
        </authorList>
    </citation>
    <scope>NUCLEOTIDE SEQUENCE [LARGE SCALE GENOMIC DNA]</scope>
    <source>
        <strain evidence="12 13">NCTC9075</strain>
    </source>
</reference>
<dbReference type="GO" id="GO:0015204">
    <property type="term" value="F:urea transmembrane transporter activity"/>
    <property type="evidence" value="ECO:0007669"/>
    <property type="project" value="InterPro"/>
</dbReference>
<comment type="similarity">
    <text evidence="2">Belongs to the urea transporter family.</text>
</comment>
<reference evidence="10 15" key="4">
    <citation type="journal article" date="2020" name="Int. J. Nanomedicine">
        <title>Consequences Of Long-Term Bacteria's Exposure To Silver Nanoformulations With Different PhysicoChemical Properties.</title>
        <authorList>
            <person name="Kedziora A."/>
            <person name="Wernecki M."/>
            <person name="Korzekwa K."/>
            <person name="Speruda M."/>
            <person name="Gerasymchuk Y."/>
            <person name="Lukowiak A."/>
            <person name="Bugla-Ploskonska G."/>
        </authorList>
    </citation>
    <scope>NUCLEOTIDE SEQUENCE [LARGE SCALE GENOMIC DNA]</scope>
    <source>
        <strain evidence="10 15">ATCC 11230</strain>
    </source>
</reference>
<dbReference type="RefSeq" id="WP_001304568.1">
    <property type="nucleotide sequence ID" value="NZ_BFTL01000138.1"/>
</dbReference>
<dbReference type="PATRIC" id="fig|562.10500.peg.125"/>
<dbReference type="GO" id="GO:0005886">
    <property type="term" value="C:plasma membrane"/>
    <property type="evidence" value="ECO:0007669"/>
    <property type="project" value="UniProtKB-SubCell"/>
</dbReference>
<gene>
    <name evidence="11" type="ORF">EWK56_25325</name>
    <name evidence="10" type="ORF">FPI65_03195</name>
    <name evidence="12" type="ORF">NCTC9075_01293</name>
    <name evidence="9" type="ORF">PWL68_003457</name>
</gene>
<reference evidence="11 14" key="3">
    <citation type="submission" date="2019-02" db="EMBL/GenBank/DDBJ databases">
        <authorList>
            <person name="Slukin P."/>
            <person name="Fursova N."/>
            <person name="Ermolenko Z."/>
            <person name="Mayskaya N."/>
            <person name="Kislichkina A."/>
            <person name="Mukhina T."/>
            <person name="Sizova A."/>
            <person name="Bogun A."/>
        </authorList>
    </citation>
    <scope>NUCLEOTIDE SEQUENCE [LARGE SCALE GENOMIC DNA]</scope>
    <source>
        <strain evidence="11">SCPM-O-B-8431</strain>
        <strain evidence="14">SCPM-O-B-8431(U15)</strain>
    </source>
</reference>
<evidence type="ECO:0000256" key="2">
    <source>
        <dbReference type="ARBA" id="ARBA00005914"/>
    </source>
</evidence>
<dbReference type="Proteomes" id="UP000471490">
    <property type="component" value="Unassembled WGS sequence"/>
</dbReference>
<evidence type="ECO:0000313" key="14">
    <source>
        <dbReference type="Proteomes" id="UP000291778"/>
    </source>
</evidence>
<dbReference type="Pfam" id="PF03253">
    <property type="entry name" value="UT"/>
    <property type="match status" value="1"/>
</dbReference>
<dbReference type="EMBL" id="ABKSHZ030000010">
    <property type="protein sequence ID" value="EMM9723308.1"/>
    <property type="molecule type" value="Genomic_DNA"/>
</dbReference>
<evidence type="ECO:0000313" key="9">
    <source>
        <dbReference type="EMBL" id="EMM9723308.1"/>
    </source>
</evidence>
<evidence type="ECO:0000256" key="6">
    <source>
        <dbReference type="ARBA" id="ARBA00023136"/>
    </source>
</evidence>
<organism evidence="8">
    <name type="scientific">Escherichia coli</name>
    <dbReference type="NCBI Taxonomy" id="562"/>
    <lineage>
        <taxon>Bacteria</taxon>
        <taxon>Pseudomonadati</taxon>
        <taxon>Pseudomonadota</taxon>
        <taxon>Gammaproteobacteria</taxon>
        <taxon>Enterobacterales</taxon>
        <taxon>Enterobacteriaceae</taxon>
        <taxon>Escherichia</taxon>
    </lineage>
</organism>
<evidence type="ECO:0000313" key="10">
    <source>
        <dbReference type="EMBL" id="NDR90324.1"/>
    </source>
</evidence>
<feature type="transmembrane region" description="Helical" evidence="7">
    <location>
        <begin position="54"/>
        <end position="72"/>
    </location>
</feature>
<feature type="transmembrane region" description="Helical" evidence="7">
    <location>
        <begin position="84"/>
        <end position="114"/>
    </location>
</feature>
<dbReference type="InterPro" id="IPR029020">
    <property type="entry name" value="Ammonium/urea_transptr"/>
</dbReference>
<keyword evidence="5 7" id="KW-1133">Transmembrane helix</keyword>
<evidence type="ECO:0000256" key="4">
    <source>
        <dbReference type="ARBA" id="ARBA00022692"/>
    </source>
</evidence>
<feature type="transmembrane region" description="Helical" evidence="7">
    <location>
        <begin position="27"/>
        <end position="47"/>
    </location>
</feature>
<evidence type="ECO:0000256" key="3">
    <source>
        <dbReference type="ARBA" id="ARBA00022475"/>
    </source>
</evidence>
<evidence type="ECO:0000313" key="13">
    <source>
        <dbReference type="Proteomes" id="UP000254181"/>
    </source>
</evidence>
<protein>
    <submittedName>
        <fullName evidence="9">Urea transporter</fullName>
    </submittedName>
</protein>
<dbReference type="EMBL" id="AM261284">
    <property type="protein sequence ID" value="CAK02718.1"/>
    <property type="molecule type" value="Genomic_DNA"/>
</dbReference>
<dbReference type="Gene3D" id="1.10.3430.10">
    <property type="entry name" value="Ammonium transporter AmtB like domains"/>
    <property type="match status" value="1"/>
</dbReference>
<dbReference type="EMBL" id="SERV01000026">
    <property type="protein sequence ID" value="RYL77380.1"/>
    <property type="molecule type" value="Genomic_DNA"/>
</dbReference>
<reference evidence="9" key="5">
    <citation type="submission" date="2024-02" db="EMBL/GenBank/DDBJ databases">
        <authorList>
            <consortium name="Clinical and Environmental Microbiology Branch: Whole genome sequencing antimicrobial resistance pathogens in the healthcare setting"/>
        </authorList>
    </citation>
    <scope>NUCLEOTIDE SEQUENCE</scope>
    <source>
        <strain evidence="9">2023QG-00028</strain>
    </source>
</reference>
<dbReference type="PANTHER" id="PTHR10464">
    <property type="entry name" value="UREA TRANSPORTER"/>
    <property type="match status" value="1"/>
</dbReference>
<evidence type="ECO:0000256" key="1">
    <source>
        <dbReference type="ARBA" id="ARBA00004651"/>
    </source>
</evidence>
<dbReference type="PANTHER" id="PTHR10464:SF4">
    <property type="entry name" value="UREA TRANSPORTER"/>
    <property type="match status" value="1"/>
</dbReference>
<evidence type="ECO:0000256" key="5">
    <source>
        <dbReference type="ARBA" id="ARBA00022989"/>
    </source>
</evidence>
<dbReference type="Proteomes" id="UP000291778">
    <property type="component" value="Unassembled WGS sequence"/>
</dbReference>
<dbReference type="AlphaFoldDB" id="Q1M2T0"/>
<dbReference type="EMBL" id="UGEM01000004">
    <property type="protein sequence ID" value="STP17861.1"/>
    <property type="molecule type" value="Genomic_DNA"/>
</dbReference>
<keyword evidence="4 7" id="KW-0812">Transmembrane</keyword>
<comment type="subcellular location">
    <subcellularLocation>
        <location evidence="1">Cell membrane</location>
        <topology evidence="1">Multi-pass membrane protein</topology>
    </subcellularLocation>
</comment>
<evidence type="ECO:0000256" key="7">
    <source>
        <dbReference type="SAM" id="Phobius"/>
    </source>
</evidence>
<evidence type="ECO:0000313" key="12">
    <source>
        <dbReference type="EMBL" id="STP17861.1"/>
    </source>
</evidence>
<dbReference type="EMBL" id="VLTB01000049">
    <property type="protein sequence ID" value="NDR90324.1"/>
    <property type="molecule type" value="Genomic_DNA"/>
</dbReference>
<evidence type="ECO:0000313" key="8">
    <source>
        <dbReference type="EMBL" id="CAK02718.1"/>
    </source>
</evidence>
<keyword evidence="3" id="KW-1003">Cell membrane</keyword>
<proteinExistence type="inferred from homology"/>
<sequence length="123" mass="13750">MYEVCVTFYMRVKQVITSFSKGYSQVLLQNNVVSGLFFFLATGIAFFNMGHPEILYFSAISAALSPFFAWYLRYPDEEINEGIWGYNAVLYGIACGMLVPVSVSGIAVLIVGTLEMLLLMGFR</sequence>
<keyword evidence="6 7" id="KW-0472">Membrane</keyword>
<dbReference type="Proteomes" id="UP000254181">
    <property type="component" value="Unassembled WGS sequence"/>
</dbReference>
<dbReference type="InterPro" id="IPR004937">
    <property type="entry name" value="Urea_transporter"/>
</dbReference>
<accession>Q1M2T0</accession>
<reference evidence="8" key="1">
    <citation type="journal article" date="2006" name="FEMS Immunol. Med. Microbiol.">
        <title>HlyA knock out yields a safer Escherichia coli A0 34/86 variant with unaffected colonization capacity in piglets.</title>
        <authorList>
            <person name="Sheshko V."/>
            <person name="Hejnova J."/>
            <person name="Rehakova Z."/>
            <person name="Sinkora J."/>
            <person name="Faldyna M."/>
            <person name="Alexa P."/>
            <person name="Felsberg J."/>
            <person name="Nemcova R."/>
            <person name="Bomba A."/>
            <person name="Sebo P."/>
        </authorList>
    </citation>
    <scope>NUCLEOTIDE SEQUENCE</scope>
</reference>
<name>Q1M2T0_ECOLX</name>